<protein>
    <recommendedName>
        <fullName evidence="4">Alpha/beta hydrolase</fullName>
    </recommendedName>
</protein>
<dbReference type="EMBL" id="JAROCY010000005">
    <property type="protein sequence ID" value="MDF8333063.1"/>
    <property type="molecule type" value="Genomic_DNA"/>
</dbReference>
<evidence type="ECO:0008006" key="4">
    <source>
        <dbReference type="Google" id="ProtNLM"/>
    </source>
</evidence>
<organism evidence="2 3">
    <name type="scientific">Novosphingobium cyanobacteriorum</name>
    <dbReference type="NCBI Taxonomy" id="3024215"/>
    <lineage>
        <taxon>Bacteria</taxon>
        <taxon>Pseudomonadati</taxon>
        <taxon>Pseudomonadota</taxon>
        <taxon>Alphaproteobacteria</taxon>
        <taxon>Sphingomonadales</taxon>
        <taxon>Sphingomonadaceae</taxon>
        <taxon>Novosphingobium</taxon>
    </lineage>
</organism>
<keyword evidence="1" id="KW-0732">Signal</keyword>
<reference evidence="2 3" key="1">
    <citation type="submission" date="2023-03" db="EMBL/GenBank/DDBJ databases">
        <title>Novosphingobium cyanobacteriorum sp. nov., isolated from a eutrophic reservoir during the Microcystis bloom period.</title>
        <authorList>
            <person name="Kang M."/>
            <person name="Le V."/>
            <person name="Ko S.-R."/>
            <person name="Lee S.-A."/>
            <person name="Ahn C.-Y."/>
        </authorList>
    </citation>
    <scope>NUCLEOTIDE SEQUENCE [LARGE SCALE GENOMIC DNA]</scope>
    <source>
        <strain evidence="2 3">HBC54</strain>
    </source>
</reference>
<feature type="signal peptide" evidence="1">
    <location>
        <begin position="1"/>
        <end position="18"/>
    </location>
</feature>
<dbReference type="RefSeq" id="WP_277276363.1">
    <property type="nucleotide sequence ID" value="NZ_JAROCY010000005.1"/>
</dbReference>
<evidence type="ECO:0000256" key="1">
    <source>
        <dbReference type="SAM" id="SignalP"/>
    </source>
</evidence>
<accession>A0ABT6CIF0</accession>
<evidence type="ECO:0000313" key="3">
    <source>
        <dbReference type="Proteomes" id="UP001222770"/>
    </source>
</evidence>
<comment type="caution">
    <text evidence="2">The sequence shown here is derived from an EMBL/GenBank/DDBJ whole genome shotgun (WGS) entry which is preliminary data.</text>
</comment>
<keyword evidence="3" id="KW-1185">Reference proteome</keyword>
<feature type="chain" id="PRO_5045215015" description="Alpha/beta hydrolase" evidence="1">
    <location>
        <begin position="19"/>
        <end position="236"/>
    </location>
</feature>
<gene>
    <name evidence="2" type="ORF">POM99_07615</name>
</gene>
<proteinExistence type="predicted"/>
<name>A0ABT6CIF0_9SPHN</name>
<evidence type="ECO:0000313" key="2">
    <source>
        <dbReference type="EMBL" id="MDF8333063.1"/>
    </source>
</evidence>
<dbReference type="Proteomes" id="UP001222770">
    <property type="component" value="Unassembled WGS sequence"/>
</dbReference>
<sequence>MRRLLCLFLCLIALPASAQQVSVRTWTDEQGVRWTETTTVEVVDEDSAPGSDRLVPLSGASSPVAGIARFGPFMVVDETHAALIAETDGRSPADFRAMLATYPGIAVLQMVDCPGTVDDTANLAVGRLIRARGIATEVPAGGSVRSGAVELFLAGATRHAAPDAEFAVHAWEDDDGRQPGDFAASDPANAAYLRYYREMGLAPQRAAAFYALTNSVPNEQVLWLRTADIAQYVTLN</sequence>